<name>A0ABX7B4I2_9PROT</name>
<dbReference type="CDD" id="cd06453">
    <property type="entry name" value="SufS_like"/>
    <property type="match status" value="1"/>
</dbReference>
<keyword evidence="9" id="KW-0663">Pyridoxal phosphate</keyword>
<evidence type="ECO:0000259" key="11">
    <source>
        <dbReference type="Pfam" id="PF00266"/>
    </source>
</evidence>
<evidence type="ECO:0000256" key="10">
    <source>
        <dbReference type="ARBA" id="ARBA00050776"/>
    </source>
</evidence>
<dbReference type="PANTHER" id="PTHR43586:SF8">
    <property type="entry name" value="CYSTEINE DESULFURASE 1, CHLOROPLASTIC"/>
    <property type="match status" value="1"/>
</dbReference>
<proteinExistence type="inferred from homology"/>
<keyword evidence="8" id="KW-0808">Transferase</keyword>
<dbReference type="Pfam" id="PF00266">
    <property type="entry name" value="Aminotran_5"/>
    <property type="match status" value="1"/>
</dbReference>
<dbReference type="RefSeq" id="WP_201074758.1">
    <property type="nucleotide sequence ID" value="NZ_CP067420.1"/>
</dbReference>
<comment type="function">
    <text evidence="3">Catalyzes the removal of elemental sulfur atoms from cysteine to produce alanine. Seems to participate in the biosynthesis of the nitrogenase metalloclusters by providing the inorganic sulfur required for the Fe-S core formation.</text>
</comment>
<dbReference type="NCBIfam" id="TIGR01979">
    <property type="entry name" value="sufS"/>
    <property type="match status" value="1"/>
</dbReference>
<comment type="function">
    <text evidence="2">Catalyzes the removal of elemental sulfur and selenium atoms from L-cysteine, L-cystine, L-selenocysteine, and L-selenocystine to produce L-alanine.</text>
</comment>
<protein>
    <recommendedName>
        <fullName evidence="6">Cysteine desulfurase</fullName>
        <ecNumber evidence="5">2.8.1.7</ecNumber>
    </recommendedName>
    <alternativeName>
        <fullName evidence="7">Probable cysteine desulfurase</fullName>
    </alternativeName>
</protein>
<dbReference type="Gene3D" id="3.90.1150.10">
    <property type="entry name" value="Aspartate Aminotransferase, domain 1"/>
    <property type="match status" value="1"/>
</dbReference>
<dbReference type="Proteomes" id="UP000595197">
    <property type="component" value="Chromosome"/>
</dbReference>
<organism evidence="12 13">
    <name type="scientific">Skermanella cutis</name>
    <dbReference type="NCBI Taxonomy" id="2775420"/>
    <lineage>
        <taxon>Bacteria</taxon>
        <taxon>Pseudomonadati</taxon>
        <taxon>Pseudomonadota</taxon>
        <taxon>Alphaproteobacteria</taxon>
        <taxon>Rhodospirillales</taxon>
        <taxon>Azospirillaceae</taxon>
        <taxon>Skermanella</taxon>
    </lineage>
</organism>
<evidence type="ECO:0000256" key="6">
    <source>
        <dbReference type="ARBA" id="ARBA00013558"/>
    </source>
</evidence>
<dbReference type="EC" id="2.8.1.7" evidence="5"/>
<comment type="similarity">
    <text evidence="4">Belongs to the class-V pyridoxal-phosphate-dependent aminotransferase family. Csd subfamily.</text>
</comment>
<feature type="domain" description="Aminotransferase class V" evidence="11">
    <location>
        <begin position="41"/>
        <end position="410"/>
    </location>
</feature>
<evidence type="ECO:0000256" key="5">
    <source>
        <dbReference type="ARBA" id="ARBA00012239"/>
    </source>
</evidence>
<accession>A0ABX7B4I2</accession>
<sequence length="422" mass="46280">MNEIAKVRQGFDSGTATGYDVEEVRKDFPILSRTIYDKPLVYLDSAASAQKPRRVIDAMVSCMTEEYSNVHRGVHWLSATATTRFEAARKTVQRFINAREDREVVFTRSATEAINLVASSWGRTNLREGDEVVISQMEHHANIVPWQMLRTEKGIVLKIVPIDESGTLLMDEYEKLLGPKTKLVAISHMSNALGTINPVKDIVRIAHAKGIPVLVDGCQGVTHLGVDVQDLDADFYVFSGHKLYGPTGIGVLYGKAEILEAMPPYQGGGDMIARVTFEETTFKGIPHRFEAGTPAIVEVIGLGAALEYLMELGLDRIAAHERDLLAYATAQLTEIPGLRIYGTSPNKASILSFTLGDAHPHDIGTIVDRAGVAVRAGHHCAQPLMDFYNVPATARASFALYNTFDEVDALAASLRRVQEIFG</sequence>
<evidence type="ECO:0000256" key="9">
    <source>
        <dbReference type="ARBA" id="ARBA00022898"/>
    </source>
</evidence>
<dbReference type="InterPro" id="IPR015422">
    <property type="entry name" value="PyrdxlP-dep_Trfase_small"/>
</dbReference>
<dbReference type="InterPro" id="IPR015424">
    <property type="entry name" value="PyrdxlP-dep_Trfase"/>
</dbReference>
<dbReference type="EMBL" id="CP067420">
    <property type="protein sequence ID" value="QQP89033.1"/>
    <property type="molecule type" value="Genomic_DNA"/>
</dbReference>
<evidence type="ECO:0000313" key="12">
    <source>
        <dbReference type="EMBL" id="QQP89033.1"/>
    </source>
</evidence>
<comment type="cofactor">
    <cofactor evidence="1">
        <name>pyridoxal 5'-phosphate</name>
        <dbReference type="ChEBI" id="CHEBI:597326"/>
    </cofactor>
</comment>
<keyword evidence="13" id="KW-1185">Reference proteome</keyword>
<evidence type="ECO:0000256" key="7">
    <source>
        <dbReference type="ARBA" id="ARBA00021850"/>
    </source>
</evidence>
<evidence type="ECO:0000256" key="4">
    <source>
        <dbReference type="ARBA" id="ARBA00010447"/>
    </source>
</evidence>
<evidence type="ECO:0000256" key="2">
    <source>
        <dbReference type="ARBA" id="ARBA00002824"/>
    </source>
</evidence>
<gene>
    <name evidence="12" type="ORF">IGS68_24010</name>
</gene>
<evidence type="ECO:0000256" key="1">
    <source>
        <dbReference type="ARBA" id="ARBA00001933"/>
    </source>
</evidence>
<evidence type="ECO:0000256" key="8">
    <source>
        <dbReference type="ARBA" id="ARBA00022679"/>
    </source>
</evidence>
<reference evidence="12" key="1">
    <citation type="submission" date="2021-02" db="EMBL/GenBank/DDBJ databases">
        <title>Skermanella TT6 skin isolate.</title>
        <authorList>
            <person name="Lee K."/>
            <person name="Ganzorig M."/>
        </authorList>
    </citation>
    <scope>NUCLEOTIDE SEQUENCE</scope>
    <source>
        <strain evidence="12">TT6</strain>
    </source>
</reference>
<dbReference type="SUPFAM" id="SSF53383">
    <property type="entry name" value="PLP-dependent transferases"/>
    <property type="match status" value="1"/>
</dbReference>
<dbReference type="InterPro" id="IPR000192">
    <property type="entry name" value="Aminotrans_V_dom"/>
</dbReference>
<dbReference type="InterPro" id="IPR016454">
    <property type="entry name" value="Cysteine_dSase"/>
</dbReference>
<dbReference type="InterPro" id="IPR015421">
    <property type="entry name" value="PyrdxlP-dep_Trfase_major"/>
</dbReference>
<evidence type="ECO:0000256" key="3">
    <source>
        <dbReference type="ARBA" id="ARBA00003120"/>
    </source>
</evidence>
<evidence type="ECO:0000313" key="13">
    <source>
        <dbReference type="Proteomes" id="UP000595197"/>
    </source>
</evidence>
<dbReference type="PIRSF" id="PIRSF005572">
    <property type="entry name" value="NifS"/>
    <property type="match status" value="1"/>
</dbReference>
<dbReference type="PANTHER" id="PTHR43586">
    <property type="entry name" value="CYSTEINE DESULFURASE"/>
    <property type="match status" value="1"/>
</dbReference>
<dbReference type="InterPro" id="IPR010970">
    <property type="entry name" value="Cys_dSase_SufS"/>
</dbReference>
<dbReference type="Gene3D" id="3.40.640.10">
    <property type="entry name" value="Type I PLP-dependent aspartate aminotransferase-like (Major domain)"/>
    <property type="match status" value="1"/>
</dbReference>
<comment type="catalytic activity">
    <reaction evidence="10">
        <text>(sulfur carrier)-H + L-cysteine = (sulfur carrier)-SH + L-alanine</text>
        <dbReference type="Rhea" id="RHEA:43892"/>
        <dbReference type="Rhea" id="RHEA-COMP:14737"/>
        <dbReference type="Rhea" id="RHEA-COMP:14739"/>
        <dbReference type="ChEBI" id="CHEBI:29917"/>
        <dbReference type="ChEBI" id="CHEBI:35235"/>
        <dbReference type="ChEBI" id="CHEBI:57972"/>
        <dbReference type="ChEBI" id="CHEBI:64428"/>
        <dbReference type="EC" id="2.8.1.7"/>
    </reaction>
</comment>